<proteinExistence type="predicted"/>
<accession>A0A7J6AW15</accession>
<keyword evidence="2" id="KW-1185">Reference proteome</keyword>
<dbReference type="Proteomes" id="UP000593565">
    <property type="component" value="Unassembled WGS sequence"/>
</dbReference>
<sequence length="84" mass="9504">MSFTVHLQDELTRQSCLISGPARCGLKGSGLDAIEKPYLGQHFSRKSWRSGRSRTSLRLAAFEVSWSYQVNECIEEINPEDATR</sequence>
<organism evidence="1 2">
    <name type="scientific">Ameiurus melas</name>
    <name type="common">Black bullhead</name>
    <name type="synonym">Silurus melas</name>
    <dbReference type="NCBI Taxonomy" id="219545"/>
    <lineage>
        <taxon>Eukaryota</taxon>
        <taxon>Metazoa</taxon>
        <taxon>Chordata</taxon>
        <taxon>Craniata</taxon>
        <taxon>Vertebrata</taxon>
        <taxon>Euteleostomi</taxon>
        <taxon>Actinopterygii</taxon>
        <taxon>Neopterygii</taxon>
        <taxon>Teleostei</taxon>
        <taxon>Ostariophysi</taxon>
        <taxon>Siluriformes</taxon>
        <taxon>Ictaluridae</taxon>
        <taxon>Ameiurus</taxon>
    </lineage>
</organism>
<comment type="caution">
    <text evidence="1">The sequence shown here is derived from an EMBL/GenBank/DDBJ whole genome shotgun (WGS) entry which is preliminary data.</text>
</comment>
<dbReference type="EMBL" id="JAAGNN010000007">
    <property type="protein sequence ID" value="KAF4086880.1"/>
    <property type="molecule type" value="Genomic_DNA"/>
</dbReference>
<evidence type="ECO:0000313" key="2">
    <source>
        <dbReference type="Proteomes" id="UP000593565"/>
    </source>
</evidence>
<gene>
    <name evidence="1" type="ORF">AMELA_G00089460</name>
</gene>
<evidence type="ECO:0000313" key="1">
    <source>
        <dbReference type="EMBL" id="KAF4086880.1"/>
    </source>
</evidence>
<name>A0A7J6AW15_AMEME</name>
<dbReference type="AlphaFoldDB" id="A0A7J6AW15"/>
<reference evidence="1 2" key="1">
    <citation type="submission" date="2020-02" db="EMBL/GenBank/DDBJ databases">
        <title>A chromosome-scale genome assembly of the black bullhead catfish (Ameiurus melas).</title>
        <authorList>
            <person name="Wen M."/>
            <person name="Zham M."/>
            <person name="Cabau C."/>
            <person name="Klopp C."/>
            <person name="Donnadieu C."/>
            <person name="Roques C."/>
            <person name="Bouchez O."/>
            <person name="Lampietro C."/>
            <person name="Jouanno E."/>
            <person name="Herpin A."/>
            <person name="Louis A."/>
            <person name="Berthelot C."/>
            <person name="Parey E."/>
            <person name="Roest-Crollius H."/>
            <person name="Braasch I."/>
            <person name="Postlethwait J."/>
            <person name="Robinson-Rechavi M."/>
            <person name="Echchiki A."/>
            <person name="Begum T."/>
            <person name="Montfort J."/>
            <person name="Schartl M."/>
            <person name="Bobe J."/>
            <person name="Guiguen Y."/>
        </authorList>
    </citation>
    <scope>NUCLEOTIDE SEQUENCE [LARGE SCALE GENOMIC DNA]</scope>
    <source>
        <strain evidence="1">M_S1</strain>
        <tissue evidence="1">Blood</tissue>
    </source>
</reference>
<protein>
    <submittedName>
        <fullName evidence="1">Uncharacterized protein</fullName>
    </submittedName>
</protein>